<dbReference type="Gene3D" id="1.20.1740.10">
    <property type="entry name" value="Amino acid/polyamine transporter I"/>
    <property type="match status" value="1"/>
</dbReference>
<keyword evidence="4" id="KW-0997">Cell inner membrane</keyword>
<feature type="transmembrane region" description="Helical" evidence="8">
    <location>
        <begin position="299"/>
        <end position="319"/>
    </location>
</feature>
<feature type="signal peptide" evidence="9">
    <location>
        <begin position="1"/>
        <end position="22"/>
    </location>
</feature>
<reference evidence="10 11" key="1">
    <citation type="submission" date="2016-09" db="EMBL/GenBank/DDBJ databases">
        <title>Extensive genetic diversity and differential bi-allelic expression allows diatom success in the polar Southern Ocean.</title>
        <authorList>
            <consortium name="DOE Joint Genome Institute"/>
            <person name="Mock T."/>
            <person name="Otillar R.P."/>
            <person name="Strauss J."/>
            <person name="Dupont C."/>
            <person name="Frickenhaus S."/>
            <person name="Maumus F."/>
            <person name="Mcmullan M."/>
            <person name="Sanges R."/>
            <person name="Schmutz J."/>
            <person name="Toseland A."/>
            <person name="Valas R."/>
            <person name="Veluchamy A."/>
            <person name="Ward B.J."/>
            <person name="Allen A."/>
            <person name="Barry K."/>
            <person name="Falciatore A."/>
            <person name="Ferrante M."/>
            <person name="Fortunato A.E."/>
            <person name="Gloeckner G."/>
            <person name="Gruber A."/>
            <person name="Hipkin R."/>
            <person name="Janech M."/>
            <person name="Kroth P."/>
            <person name="Leese F."/>
            <person name="Lindquist E."/>
            <person name="Lyon B.R."/>
            <person name="Martin J."/>
            <person name="Mayer C."/>
            <person name="Parker M."/>
            <person name="Quesneville H."/>
            <person name="Raymond J."/>
            <person name="Uhlig C."/>
            <person name="Valentin K.U."/>
            <person name="Worden A.Z."/>
            <person name="Armbrust E.V."/>
            <person name="Bowler C."/>
            <person name="Green B."/>
            <person name="Moulton V."/>
            <person name="Van Oosterhout C."/>
            <person name="Grigoriev I."/>
        </authorList>
    </citation>
    <scope>NUCLEOTIDE SEQUENCE [LARGE SCALE GENOMIC DNA]</scope>
    <source>
        <strain evidence="10 11">CCMP1102</strain>
    </source>
</reference>
<dbReference type="InterPro" id="IPR018227">
    <property type="entry name" value="Amino_acid_transport_2"/>
</dbReference>
<accession>A0A1E7FGJ9</accession>
<gene>
    <name evidence="10" type="ORF">FRACYDRAFT_260812</name>
</gene>
<dbReference type="Proteomes" id="UP000095751">
    <property type="component" value="Unassembled WGS sequence"/>
</dbReference>
<keyword evidence="11" id="KW-1185">Reference proteome</keyword>
<dbReference type="GO" id="GO:0005886">
    <property type="term" value="C:plasma membrane"/>
    <property type="evidence" value="ECO:0007669"/>
    <property type="project" value="UniProtKB-SubCell"/>
</dbReference>
<evidence type="ECO:0000313" key="10">
    <source>
        <dbReference type="EMBL" id="OEU17299.1"/>
    </source>
</evidence>
<proteinExistence type="predicted"/>
<protein>
    <recommendedName>
        <fullName evidence="12">Aa_trans-domain-containing protein</fullName>
    </recommendedName>
</protein>
<keyword evidence="9" id="KW-0732">Signal</keyword>
<dbReference type="InParanoid" id="A0A1E7FGJ9"/>
<feature type="transmembrane region" description="Helical" evidence="8">
    <location>
        <begin position="228"/>
        <end position="247"/>
    </location>
</feature>
<dbReference type="OrthoDB" id="204942at2759"/>
<evidence type="ECO:0000256" key="6">
    <source>
        <dbReference type="ARBA" id="ARBA00022989"/>
    </source>
</evidence>
<evidence type="ECO:0000256" key="8">
    <source>
        <dbReference type="SAM" id="Phobius"/>
    </source>
</evidence>
<keyword evidence="6 8" id="KW-1133">Transmembrane helix</keyword>
<evidence type="ECO:0000256" key="5">
    <source>
        <dbReference type="ARBA" id="ARBA00022692"/>
    </source>
</evidence>
<dbReference type="GO" id="GO:0003333">
    <property type="term" value="P:amino acid transmembrane transport"/>
    <property type="evidence" value="ECO:0007669"/>
    <property type="project" value="InterPro"/>
</dbReference>
<keyword evidence="3" id="KW-1003">Cell membrane</keyword>
<feature type="transmembrane region" description="Helical" evidence="8">
    <location>
        <begin position="504"/>
        <end position="523"/>
    </location>
</feature>
<dbReference type="PANTHER" id="PTHR32195:SF26">
    <property type="entry name" value="TRYPTOPHAN OR TYROSINE TRANSPORTER PROTEIN"/>
    <property type="match status" value="1"/>
</dbReference>
<dbReference type="AlphaFoldDB" id="A0A1E7FGJ9"/>
<organism evidence="10 11">
    <name type="scientific">Fragilariopsis cylindrus CCMP1102</name>
    <dbReference type="NCBI Taxonomy" id="635003"/>
    <lineage>
        <taxon>Eukaryota</taxon>
        <taxon>Sar</taxon>
        <taxon>Stramenopiles</taxon>
        <taxon>Ochrophyta</taxon>
        <taxon>Bacillariophyta</taxon>
        <taxon>Bacillariophyceae</taxon>
        <taxon>Bacillariophycidae</taxon>
        <taxon>Bacillariales</taxon>
        <taxon>Bacillariaceae</taxon>
        <taxon>Fragilariopsis</taxon>
    </lineage>
</organism>
<dbReference type="PANTHER" id="PTHR32195">
    <property type="entry name" value="OS07G0662800 PROTEIN"/>
    <property type="match status" value="1"/>
</dbReference>
<evidence type="ECO:0000256" key="4">
    <source>
        <dbReference type="ARBA" id="ARBA00022519"/>
    </source>
</evidence>
<evidence type="ECO:0000256" key="1">
    <source>
        <dbReference type="ARBA" id="ARBA00004429"/>
    </source>
</evidence>
<feature type="chain" id="PRO_5009193062" description="Aa_trans-domain-containing protein" evidence="9">
    <location>
        <begin position="23"/>
        <end position="529"/>
    </location>
</feature>
<keyword evidence="2" id="KW-0813">Transport</keyword>
<evidence type="ECO:0000256" key="7">
    <source>
        <dbReference type="ARBA" id="ARBA00023136"/>
    </source>
</evidence>
<feature type="transmembrane region" description="Helical" evidence="8">
    <location>
        <begin position="259"/>
        <end position="279"/>
    </location>
</feature>
<feature type="transmembrane region" description="Helical" evidence="8">
    <location>
        <begin position="192"/>
        <end position="216"/>
    </location>
</feature>
<evidence type="ECO:0000256" key="3">
    <source>
        <dbReference type="ARBA" id="ARBA00022475"/>
    </source>
</evidence>
<evidence type="ECO:0000256" key="2">
    <source>
        <dbReference type="ARBA" id="ARBA00022448"/>
    </source>
</evidence>
<dbReference type="Pfam" id="PF03222">
    <property type="entry name" value="Trp_Tyr_perm"/>
    <property type="match status" value="2"/>
</dbReference>
<evidence type="ECO:0008006" key="12">
    <source>
        <dbReference type="Google" id="ProtNLM"/>
    </source>
</evidence>
<dbReference type="EMBL" id="KV784357">
    <property type="protein sequence ID" value="OEU17299.1"/>
    <property type="molecule type" value="Genomic_DNA"/>
</dbReference>
<feature type="transmembrane region" description="Helical" evidence="8">
    <location>
        <begin position="150"/>
        <end position="171"/>
    </location>
</feature>
<comment type="subcellular location">
    <subcellularLocation>
        <location evidence="1">Cell inner membrane</location>
        <topology evidence="1">Multi-pass membrane protein</topology>
    </subcellularLocation>
</comment>
<keyword evidence="7 8" id="KW-0472">Membrane</keyword>
<keyword evidence="5 8" id="KW-0812">Transmembrane</keyword>
<sequence>MRAHERLSATAMFLLFASTADAFASRRISSSSSSSSSSSATTRSIGVKSIALYALPSNNTLYSSRSIPCETRSENVALSAMSVDTSTNTPLANILVEEEEEDEGSSSIIEWDSIQSILTTALLVTGNTVGAGTLALPALSAKPGLCLSTGMFAVAYVVNLLSGLILAEVAIKQNEANGQDAPSSFREFAASTMDWPIATNAIAAVCLFVNICAVTYSLGQAGVILSELVGIDHVAMSALCASLLAVLGATQSRIQISQITSLFVTGLFISLAGLLLPGLPHVQDPLGTFLSPGTSPNVIAGMREAAPIMLTTLIFQNIVPPVAKILDYDRVKVVVALVLGSFLPLLMYLAWSFVVLGGGVNPIVGVGSPFMTVFSVTAVTGSAIGCTMAASEELQAILDGTDNDIVGTEGKLEAVSVPDKDKAIVFERQQQQPAYSWPAVVTAVSIPFVCSTLCPNGDYAQALRLSGGFGIPILYGAIPVAMAWTQRQKLQDQANVVPGGNLSLGLVATAFGLFMMNSVVSAVQGSIAS</sequence>
<name>A0A1E7FGJ9_9STRA</name>
<evidence type="ECO:0000256" key="9">
    <source>
        <dbReference type="SAM" id="SignalP"/>
    </source>
</evidence>
<evidence type="ECO:0000313" key="11">
    <source>
        <dbReference type="Proteomes" id="UP000095751"/>
    </source>
</evidence>
<feature type="transmembrane region" description="Helical" evidence="8">
    <location>
        <begin position="331"/>
        <end position="351"/>
    </location>
</feature>
<feature type="transmembrane region" description="Helical" evidence="8">
    <location>
        <begin position="465"/>
        <end position="484"/>
    </location>
</feature>
<dbReference type="KEGG" id="fcy:FRACYDRAFT_260812"/>